<dbReference type="SUPFAM" id="SSF75169">
    <property type="entry name" value="DsrEFH-like"/>
    <property type="match status" value="1"/>
</dbReference>
<proteinExistence type="inferred from homology"/>
<dbReference type="NCBIfam" id="TIGR03012">
    <property type="entry name" value="sulf_tusD_dsrE"/>
    <property type="match status" value="1"/>
</dbReference>
<evidence type="ECO:0000313" key="6">
    <source>
        <dbReference type="Proteomes" id="UP001595692"/>
    </source>
</evidence>
<comment type="caution">
    <text evidence="5">The sequence shown here is derived from an EMBL/GenBank/DDBJ whole genome shotgun (WGS) entry which is preliminary data.</text>
</comment>
<protein>
    <submittedName>
        <fullName evidence="5">Sulfurtransferase complex subunit TusD</fullName>
        <ecNumber evidence="5">2.8.1.-</ecNumber>
    </submittedName>
</protein>
<dbReference type="Gene3D" id="3.40.1260.10">
    <property type="entry name" value="DsrEFH-like"/>
    <property type="match status" value="1"/>
</dbReference>
<organism evidence="5 6">
    <name type="scientific">Pseudaeromonas sharmana</name>
    <dbReference type="NCBI Taxonomy" id="328412"/>
    <lineage>
        <taxon>Bacteria</taxon>
        <taxon>Pseudomonadati</taxon>
        <taxon>Pseudomonadota</taxon>
        <taxon>Gammaproteobacteria</taxon>
        <taxon>Aeromonadales</taxon>
        <taxon>Aeromonadaceae</taxon>
        <taxon>Pseudaeromonas</taxon>
    </lineage>
</organism>
<dbReference type="NCBIfam" id="NF001237">
    <property type="entry name" value="PRK00207.1"/>
    <property type="match status" value="1"/>
</dbReference>
<dbReference type="InterPro" id="IPR017463">
    <property type="entry name" value="Sulphur_relay_TusD/DsrE"/>
</dbReference>
<comment type="similarity">
    <text evidence="2">Belongs to the DsrE/TusD family.</text>
</comment>
<accession>A0ABV8CNB5</accession>
<keyword evidence="6" id="KW-1185">Reference proteome</keyword>
<evidence type="ECO:0000256" key="4">
    <source>
        <dbReference type="ARBA" id="ARBA00022679"/>
    </source>
</evidence>
<dbReference type="Proteomes" id="UP001595692">
    <property type="component" value="Unassembled WGS sequence"/>
</dbReference>
<dbReference type="PANTHER" id="PTHR34874">
    <property type="entry name" value="PROTEIN YCHN"/>
    <property type="match status" value="1"/>
</dbReference>
<gene>
    <name evidence="5" type="primary">tusD</name>
    <name evidence="5" type="ORF">ACFOSS_09505</name>
</gene>
<reference evidence="6" key="1">
    <citation type="journal article" date="2019" name="Int. J. Syst. Evol. Microbiol.">
        <title>The Global Catalogue of Microorganisms (GCM) 10K type strain sequencing project: providing services to taxonomists for standard genome sequencing and annotation.</title>
        <authorList>
            <consortium name="The Broad Institute Genomics Platform"/>
            <consortium name="The Broad Institute Genome Sequencing Center for Infectious Disease"/>
            <person name="Wu L."/>
            <person name="Ma J."/>
        </authorList>
    </citation>
    <scope>NUCLEOTIDE SEQUENCE [LARGE SCALE GENOMIC DNA]</scope>
    <source>
        <strain evidence="6">CCUG 54939</strain>
    </source>
</reference>
<keyword evidence="3" id="KW-0963">Cytoplasm</keyword>
<keyword evidence="4 5" id="KW-0808">Transferase</keyword>
<dbReference type="GO" id="GO:0016740">
    <property type="term" value="F:transferase activity"/>
    <property type="evidence" value="ECO:0007669"/>
    <property type="project" value="UniProtKB-KW"/>
</dbReference>
<dbReference type="EMBL" id="JBHSAF010000011">
    <property type="protein sequence ID" value="MFC3913702.1"/>
    <property type="molecule type" value="Genomic_DNA"/>
</dbReference>
<dbReference type="RefSeq" id="WP_377152099.1">
    <property type="nucleotide sequence ID" value="NZ_JBHSAF010000011.1"/>
</dbReference>
<dbReference type="InterPro" id="IPR003787">
    <property type="entry name" value="Sulphur_relay_DsrE/F-like"/>
</dbReference>
<evidence type="ECO:0000313" key="5">
    <source>
        <dbReference type="EMBL" id="MFC3913702.1"/>
    </source>
</evidence>
<evidence type="ECO:0000256" key="1">
    <source>
        <dbReference type="ARBA" id="ARBA00004496"/>
    </source>
</evidence>
<sequence>MALNFALLVTGAPYGSEASSQAYQFACQVIARGHNVQKVFFYQEGVFNANHLTAPASDEHNLVTAWRQLAEQYGCELDVCVAAALRRGVVDADEAVELALPAANVSAPFLLSGLGQLAEAALGADRLVQF</sequence>
<dbReference type="PANTHER" id="PTHR34874:SF3">
    <property type="entry name" value="SULFURTRANSFERASE TUSD"/>
    <property type="match status" value="1"/>
</dbReference>
<comment type="subcellular location">
    <subcellularLocation>
        <location evidence="1">Cytoplasm</location>
    </subcellularLocation>
</comment>
<dbReference type="EC" id="2.8.1.-" evidence="5"/>
<dbReference type="Pfam" id="PF02635">
    <property type="entry name" value="DsrE"/>
    <property type="match status" value="1"/>
</dbReference>
<evidence type="ECO:0000256" key="2">
    <source>
        <dbReference type="ARBA" id="ARBA00007067"/>
    </source>
</evidence>
<dbReference type="InterPro" id="IPR027396">
    <property type="entry name" value="DsrEFH-like"/>
</dbReference>
<evidence type="ECO:0000256" key="3">
    <source>
        <dbReference type="ARBA" id="ARBA00022490"/>
    </source>
</evidence>
<name>A0ABV8CNB5_9GAMM</name>